<evidence type="ECO:0000313" key="4">
    <source>
        <dbReference type="EMBL" id="MQS17090.1"/>
    </source>
</evidence>
<keyword evidence="2" id="KW-0067">ATP-binding</keyword>
<dbReference type="InterPro" id="IPR019489">
    <property type="entry name" value="Clp_ATPase_C"/>
</dbReference>
<dbReference type="SUPFAM" id="SSF52540">
    <property type="entry name" value="P-loop containing nucleoside triphosphate hydrolases"/>
    <property type="match status" value="1"/>
</dbReference>
<evidence type="ECO:0000256" key="2">
    <source>
        <dbReference type="ARBA" id="ARBA00022840"/>
    </source>
</evidence>
<gene>
    <name evidence="4" type="ORF">F7Q99_34115</name>
</gene>
<name>A0A6N7L037_9ACTN</name>
<dbReference type="OrthoDB" id="9803641at2"/>
<protein>
    <recommendedName>
        <fullName evidence="3">Clp ATPase C-terminal domain-containing protein</fullName>
    </recommendedName>
</protein>
<dbReference type="PANTHER" id="PTHR11638">
    <property type="entry name" value="ATP-DEPENDENT CLP PROTEASE"/>
    <property type="match status" value="1"/>
</dbReference>
<dbReference type="EMBL" id="WBOF01000003">
    <property type="protein sequence ID" value="MQS17090.1"/>
    <property type="molecule type" value="Genomic_DNA"/>
</dbReference>
<dbReference type="GO" id="GO:0005524">
    <property type="term" value="F:ATP binding"/>
    <property type="evidence" value="ECO:0007669"/>
    <property type="project" value="UniProtKB-KW"/>
</dbReference>
<dbReference type="InterPro" id="IPR050130">
    <property type="entry name" value="ClpA_ClpB"/>
</dbReference>
<proteinExistence type="predicted"/>
<dbReference type="GO" id="GO:0016887">
    <property type="term" value="F:ATP hydrolysis activity"/>
    <property type="evidence" value="ECO:0007669"/>
    <property type="project" value="TreeGrafter"/>
</dbReference>
<dbReference type="PANTHER" id="PTHR11638:SF18">
    <property type="entry name" value="HEAT SHOCK PROTEIN 104"/>
    <property type="match status" value="1"/>
</dbReference>
<organism evidence="4 5">
    <name type="scientific">Streptomyces kaniharaensis</name>
    <dbReference type="NCBI Taxonomy" id="212423"/>
    <lineage>
        <taxon>Bacteria</taxon>
        <taxon>Bacillati</taxon>
        <taxon>Actinomycetota</taxon>
        <taxon>Actinomycetes</taxon>
        <taxon>Kitasatosporales</taxon>
        <taxon>Streptomycetaceae</taxon>
        <taxon>Streptomyces</taxon>
    </lineage>
</organism>
<dbReference type="Proteomes" id="UP000450000">
    <property type="component" value="Unassembled WGS sequence"/>
</dbReference>
<dbReference type="InterPro" id="IPR027417">
    <property type="entry name" value="P-loop_NTPase"/>
</dbReference>
<evidence type="ECO:0000256" key="1">
    <source>
        <dbReference type="ARBA" id="ARBA00022741"/>
    </source>
</evidence>
<dbReference type="GO" id="GO:0005737">
    <property type="term" value="C:cytoplasm"/>
    <property type="evidence" value="ECO:0007669"/>
    <property type="project" value="TreeGrafter"/>
</dbReference>
<evidence type="ECO:0000259" key="3">
    <source>
        <dbReference type="SMART" id="SM01086"/>
    </source>
</evidence>
<dbReference type="SMART" id="SM01086">
    <property type="entry name" value="ClpB_D2-small"/>
    <property type="match status" value="1"/>
</dbReference>
<dbReference type="Gene3D" id="1.10.8.60">
    <property type="match status" value="1"/>
</dbReference>
<dbReference type="Pfam" id="PF10431">
    <property type="entry name" value="ClpB_D2-small"/>
    <property type="match status" value="1"/>
</dbReference>
<feature type="domain" description="Clp ATPase C-terminal" evidence="3">
    <location>
        <begin position="25"/>
        <end position="114"/>
    </location>
</feature>
<keyword evidence="5" id="KW-1185">Reference proteome</keyword>
<sequence>MDELRRHFRPEFLNRIDDVVLFKPLTMPEIERVVDLLTEDLRHRLADRRLDLRLTEAARRHIADQGFDPVYGARPLRRFIQREVETRIGRALLAGDIADGSTVTADAEAGHLTIHIAEPAAAAPHAPH</sequence>
<dbReference type="AlphaFoldDB" id="A0A6N7L037"/>
<keyword evidence="1" id="KW-0547">Nucleotide-binding</keyword>
<accession>A0A6N7L037</accession>
<dbReference type="GO" id="GO:0034605">
    <property type="term" value="P:cellular response to heat"/>
    <property type="evidence" value="ECO:0007669"/>
    <property type="project" value="TreeGrafter"/>
</dbReference>
<evidence type="ECO:0000313" key="5">
    <source>
        <dbReference type="Proteomes" id="UP000450000"/>
    </source>
</evidence>
<reference evidence="4 5" key="1">
    <citation type="submission" date="2019-09" db="EMBL/GenBank/DDBJ databases">
        <title>Genome Sequences of Streptomyces kaniharaensis ATCC 21070.</title>
        <authorList>
            <person name="Zhu W."/>
            <person name="De Crecy-Lagard V."/>
            <person name="Richards N.G."/>
        </authorList>
    </citation>
    <scope>NUCLEOTIDE SEQUENCE [LARGE SCALE GENOMIC DNA]</scope>
    <source>
        <strain evidence="4 5">SF-557</strain>
    </source>
</reference>
<comment type="caution">
    <text evidence="4">The sequence shown here is derived from an EMBL/GenBank/DDBJ whole genome shotgun (WGS) entry which is preliminary data.</text>
</comment>